<dbReference type="SUPFAM" id="SSF51905">
    <property type="entry name" value="FAD/NAD(P)-binding domain"/>
    <property type="match status" value="1"/>
</dbReference>
<gene>
    <name evidence="7" type="ORF">ACFQMG_10795</name>
</gene>
<comment type="cofactor">
    <cofactor evidence="1">
        <name>FAD</name>
        <dbReference type="ChEBI" id="CHEBI:57692"/>
    </cofactor>
</comment>
<keyword evidence="3" id="KW-0285">Flavoprotein</keyword>
<evidence type="ECO:0000256" key="4">
    <source>
        <dbReference type="ARBA" id="ARBA00022827"/>
    </source>
</evidence>
<dbReference type="InterPro" id="IPR023753">
    <property type="entry name" value="FAD/NAD-binding_dom"/>
</dbReference>
<dbReference type="PANTHER" id="PTHR42913:SF3">
    <property type="entry name" value="64 KDA MITOCHONDRIAL NADH DEHYDROGENASE (EUROFUNG)"/>
    <property type="match status" value="1"/>
</dbReference>
<dbReference type="Gene3D" id="3.50.50.100">
    <property type="match status" value="1"/>
</dbReference>
<keyword evidence="8" id="KW-1185">Reference proteome</keyword>
<feature type="domain" description="FAD/NAD(P)-binding" evidence="6">
    <location>
        <begin position="11"/>
        <end position="279"/>
    </location>
</feature>
<accession>A0ABW2FUU1</accession>
<dbReference type="EMBL" id="JBHTAJ010000016">
    <property type="protein sequence ID" value="MFC7180043.1"/>
    <property type="molecule type" value="Genomic_DNA"/>
</dbReference>
<comment type="similarity">
    <text evidence="2">Belongs to the NADH dehydrogenase family.</text>
</comment>
<evidence type="ECO:0000256" key="2">
    <source>
        <dbReference type="ARBA" id="ARBA00005272"/>
    </source>
</evidence>
<reference evidence="8" key="1">
    <citation type="journal article" date="2019" name="Int. J. Syst. Evol. Microbiol.">
        <title>The Global Catalogue of Microorganisms (GCM) 10K type strain sequencing project: providing services to taxonomists for standard genome sequencing and annotation.</title>
        <authorList>
            <consortium name="The Broad Institute Genomics Platform"/>
            <consortium name="The Broad Institute Genome Sequencing Center for Infectious Disease"/>
            <person name="Wu L."/>
            <person name="Ma J."/>
        </authorList>
    </citation>
    <scope>NUCLEOTIDE SEQUENCE [LARGE SCALE GENOMIC DNA]</scope>
    <source>
        <strain evidence="8">CGMCC 1.12859</strain>
    </source>
</reference>
<dbReference type="RefSeq" id="WP_345705886.1">
    <property type="nucleotide sequence ID" value="NZ_BAABKV010000001.1"/>
</dbReference>
<evidence type="ECO:0000256" key="5">
    <source>
        <dbReference type="ARBA" id="ARBA00023002"/>
    </source>
</evidence>
<protein>
    <submittedName>
        <fullName evidence="7">NAD(P)/FAD-dependent oxidoreductase</fullName>
        <ecNumber evidence="7">1.6.5.-</ecNumber>
    </submittedName>
</protein>
<sequence>MTAQQHTEQRHIVVLGAGYAGLSAATGIGRRHRVTLIAPETHFLHRVRQHETAAGRPGRRPAIDHVLRGRRVTHHQARATALDLNARKVVLDSGEVVAYDTLVYALGSRTAFHGVPGAAEHGYPAERAAELRQRIAGAAAPGTIAVVGGGATGIEMAAELAEAHPAWQVELVTAGRVGGWFSDRGRAHVLAALDRLGVHLREHTDVTGVEPDGLLTADGRVPADLVVWAASMEPYPLAAEAGLAVDPDGRALVDDRLRSTSHPEVHVIGDAAAVDVPGVGRLRMACATALPMGRYTGRLLSGRTAEPFAYRYVAQCLSLGRKDGLLQLIHGDDSMRTAALTGFGGRLAKAAIVNGVVMSLR</sequence>
<dbReference type="InterPro" id="IPR036188">
    <property type="entry name" value="FAD/NAD-bd_sf"/>
</dbReference>
<evidence type="ECO:0000259" key="6">
    <source>
        <dbReference type="Pfam" id="PF07992"/>
    </source>
</evidence>
<dbReference type="EC" id="1.6.5.-" evidence="7"/>
<evidence type="ECO:0000313" key="8">
    <source>
        <dbReference type="Proteomes" id="UP001596435"/>
    </source>
</evidence>
<keyword evidence="4" id="KW-0274">FAD</keyword>
<organism evidence="7 8">
    <name type="scientific">Kitasatospora paranensis</name>
    <dbReference type="NCBI Taxonomy" id="258053"/>
    <lineage>
        <taxon>Bacteria</taxon>
        <taxon>Bacillati</taxon>
        <taxon>Actinomycetota</taxon>
        <taxon>Actinomycetes</taxon>
        <taxon>Kitasatosporales</taxon>
        <taxon>Streptomycetaceae</taxon>
        <taxon>Kitasatospora</taxon>
    </lineage>
</organism>
<dbReference type="Pfam" id="PF07992">
    <property type="entry name" value="Pyr_redox_2"/>
    <property type="match status" value="1"/>
</dbReference>
<evidence type="ECO:0000256" key="3">
    <source>
        <dbReference type="ARBA" id="ARBA00022630"/>
    </source>
</evidence>
<dbReference type="Proteomes" id="UP001596435">
    <property type="component" value="Unassembled WGS sequence"/>
</dbReference>
<evidence type="ECO:0000256" key="1">
    <source>
        <dbReference type="ARBA" id="ARBA00001974"/>
    </source>
</evidence>
<proteinExistence type="inferred from homology"/>
<dbReference type="PRINTS" id="PR00469">
    <property type="entry name" value="PNDRDTASEII"/>
</dbReference>
<comment type="caution">
    <text evidence="7">The sequence shown here is derived from an EMBL/GenBank/DDBJ whole genome shotgun (WGS) entry which is preliminary data.</text>
</comment>
<dbReference type="GO" id="GO:0016491">
    <property type="term" value="F:oxidoreductase activity"/>
    <property type="evidence" value="ECO:0007669"/>
    <property type="project" value="UniProtKB-KW"/>
</dbReference>
<dbReference type="InterPro" id="IPR051169">
    <property type="entry name" value="NADH-Q_oxidoreductase"/>
</dbReference>
<dbReference type="PRINTS" id="PR00368">
    <property type="entry name" value="FADPNR"/>
</dbReference>
<keyword evidence="5 7" id="KW-0560">Oxidoreductase</keyword>
<name>A0ABW2FUU1_9ACTN</name>
<evidence type="ECO:0000313" key="7">
    <source>
        <dbReference type="EMBL" id="MFC7180043.1"/>
    </source>
</evidence>
<dbReference type="PANTHER" id="PTHR42913">
    <property type="entry name" value="APOPTOSIS-INDUCING FACTOR 1"/>
    <property type="match status" value="1"/>
</dbReference>